<name>G0U4B6_TRYVY</name>
<proteinExistence type="predicted"/>
<organism evidence="1">
    <name type="scientific">Trypanosoma vivax (strain Y486)</name>
    <dbReference type="NCBI Taxonomy" id="1055687"/>
    <lineage>
        <taxon>Eukaryota</taxon>
        <taxon>Discoba</taxon>
        <taxon>Euglenozoa</taxon>
        <taxon>Kinetoplastea</taxon>
        <taxon>Metakinetoplastina</taxon>
        <taxon>Trypanosomatida</taxon>
        <taxon>Trypanosomatidae</taxon>
        <taxon>Trypanosoma</taxon>
        <taxon>Duttonella</taxon>
    </lineage>
</organism>
<dbReference type="EMBL" id="HE573026">
    <property type="protein sequence ID" value="CCC52279.1"/>
    <property type="molecule type" value="Genomic_DNA"/>
</dbReference>
<dbReference type="Pfam" id="PF08645">
    <property type="entry name" value="PNK3P"/>
    <property type="match status" value="1"/>
</dbReference>
<protein>
    <submittedName>
        <fullName evidence="1">Uncharacterized protein</fullName>
    </submittedName>
</protein>
<dbReference type="VEuPathDB" id="TriTrypDB:TvY486_1013220"/>
<dbReference type="InterPro" id="IPR023214">
    <property type="entry name" value="HAD_sf"/>
</dbReference>
<dbReference type="SUPFAM" id="SSF56784">
    <property type="entry name" value="HAD-like"/>
    <property type="match status" value="1"/>
</dbReference>
<reference evidence="1" key="1">
    <citation type="journal article" date="2012" name="Proc. Natl. Acad. Sci. U.S.A.">
        <title>Antigenic diversity is generated by distinct evolutionary mechanisms in African trypanosome species.</title>
        <authorList>
            <person name="Jackson A.P."/>
            <person name="Berry A."/>
            <person name="Aslett M."/>
            <person name="Allison H.C."/>
            <person name="Burton P."/>
            <person name="Vavrova-Anderson J."/>
            <person name="Brown R."/>
            <person name="Browne H."/>
            <person name="Corton N."/>
            <person name="Hauser H."/>
            <person name="Gamble J."/>
            <person name="Gilderthorp R."/>
            <person name="Marcello L."/>
            <person name="McQuillan J."/>
            <person name="Otto T.D."/>
            <person name="Quail M.A."/>
            <person name="Sanders M.J."/>
            <person name="van Tonder A."/>
            <person name="Ginger M.L."/>
            <person name="Field M.C."/>
            <person name="Barry J.D."/>
            <person name="Hertz-Fowler C."/>
            <person name="Berriman M."/>
        </authorList>
    </citation>
    <scope>NUCLEOTIDE SEQUENCE</scope>
    <source>
        <strain evidence="1">Y486</strain>
    </source>
</reference>
<dbReference type="OMA" id="DKRAICV"/>
<accession>G0U4B6</accession>
<dbReference type="InterPro" id="IPR036412">
    <property type="entry name" value="HAD-like_sf"/>
</dbReference>
<sequence>MAESHSLLPSGCADTLRHFCAEHKLRIEDVWLPIKLFGAARRKEGVPICIPPDTPVCMLNHQTGQLIVHRGAILAHIPVLFADEVKFAIPPEAVPSHCTLFARAAKNMSSKRLQAGLSLMHRPITREQAITEGSVVPPKTELVPQMEHSAGDDTVSSALTGDKSVPVHDIDTVSRKVKKRSRIDTIFEDYLKKALVSLKKEKHVTGTDTVMTETFANLAGLRNALPLHFVTNGKMVSSLTVQGLSWNIIEGRVMYRVFRQGGATEGSATTHMDCSHSVAAFMIENVFVKREPMSAWVKNKRLSWSLSDTELPAVLRTLADKGYRIVLLDHYPSLHHGSSHAVEAKLSPIVELCQQHLPVSVTVLISLVSYISAAHCRIGAPFVHPNSGMWQLFIRQVNGGLRPDSGSFLVGATRADERSSQAYWSQGQRDAQFATNCGIRYFDVEAVKREVLHS</sequence>
<dbReference type="AlphaFoldDB" id="G0U4B6"/>
<dbReference type="Gene3D" id="3.40.50.1000">
    <property type="entry name" value="HAD superfamily/HAD-like"/>
    <property type="match status" value="1"/>
</dbReference>
<evidence type="ECO:0000313" key="1">
    <source>
        <dbReference type="EMBL" id="CCC52279.1"/>
    </source>
</evidence>
<gene>
    <name evidence="1" type="ORF">TVY486_1013220</name>
</gene>
<dbReference type="InterPro" id="IPR013954">
    <property type="entry name" value="PNK3P"/>
</dbReference>